<reference evidence="6" key="1">
    <citation type="submission" date="2018-09" db="EMBL/GenBank/DDBJ databases">
        <title>Draft Genome Sequence of Mediterraneibacter sp. KCTC 15684.</title>
        <authorList>
            <person name="Kim J.S."/>
            <person name="Han K.I."/>
            <person name="Suh M.K."/>
            <person name="Lee K.C."/>
            <person name="Eom M.K."/>
            <person name="Lee J.H."/>
            <person name="Park S.H."/>
            <person name="Kang S.W."/>
            <person name="Park J.E."/>
            <person name="Oh B.S."/>
            <person name="Yu S.Y."/>
            <person name="Choi S.H."/>
            <person name="Lee D.H."/>
            <person name="Yoon H."/>
            <person name="Kim B."/>
            <person name="Yang S.J."/>
            <person name="Lee J.S."/>
        </authorList>
    </citation>
    <scope>NUCLEOTIDE SEQUENCE [LARGE SCALE GENOMIC DNA]</scope>
    <source>
        <strain evidence="6">KCTC 15684</strain>
    </source>
</reference>
<accession>A0A391P133</accession>
<dbReference type="Proteomes" id="UP000265643">
    <property type="component" value="Unassembled WGS sequence"/>
</dbReference>
<dbReference type="SUPFAM" id="SSF109604">
    <property type="entry name" value="HD-domain/PDEase-like"/>
    <property type="match status" value="1"/>
</dbReference>
<dbReference type="PANTHER" id="PTHR43054:SF1">
    <property type="entry name" value="SCYLLO-INOSITOL 2-DEHYDROGENASE (NADP(+)) IOLU"/>
    <property type="match status" value="1"/>
</dbReference>
<gene>
    <name evidence="5" type="ORF">KGMB01110_11560</name>
</gene>
<dbReference type="InterPro" id="IPR036291">
    <property type="entry name" value="NAD(P)-bd_dom_sf"/>
</dbReference>
<name>A0A391P133_9FIRM</name>
<feature type="domain" description="Gfo/Idh/MocA-like oxidoreductase N-terminal" evidence="2">
    <location>
        <begin position="2"/>
        <end position="119"/>
    </location>
</feature>
<dbReference type="Pfam" id="PF01408">
    <property type="entry name" value="GFO_IDH_MocA"/>
    <property type="match status" value="1"/>
</dbReference>
<dbReference type="Gene3D" id="3.40.50.720">
    <property type="entry name" value="NAD(P)-binding Rossmann-like Domain"/>
    <property type="match status" value="1"/>
</dbReference>
<dbReference type="AlphaFoldDB" id="A0A391P133"/>
<comment type="caution">
    <text evidence="5">The sequence shown here is derived from an EMBL/GenBank/DDBJ whole genome shotgun (WGS) entry which is preliminary data.</text>
</comment>
<feature type="domain" description="GFO/IDH/MocA-like oxidoreductase" evidence="4">
    <location>
        <begin position="138"/>
        <end position="250"/>
    </location>
</feature>
<dbReference type="Pfam" id="PF13023">
    <property type="entry name" value="HD_3"/>
    <property type="match status" value="1"/>
</dbReference>
<dbReference type="InterPro" id="IPR006674">
    <property type="entry name" value="HD_domain"/>
</dbReference>
<feature type="region of interest" description="Disordered" evidence="1">
    <location>
        <begin position="302"/>
        <end position="321"/>
    </location>
</feature>
<feature type="domain" description="HD" evidence="3">
    <location>
        <begin position="375"/>
        <end position="537"/>
    </location>
</feature>
<protein>
    <recommendedName>
        <fullName evidence="7">HD domain-containing protein</fullName>
    </recommendedName>
</protein>
<evidence type="ECO:0000259" key="4">
    <source>
        <dbReference type="Pfam" id="PF22725"/>
    </source>
</evidence>
<dbReference type="PANTHER" id="PTHR43054">
    <property type="match status" value="1"/>
</dbReference>
<evidence type="ECO:0000313" key="6">
    <source>
        <dbReference type="Proteomes" id="UP000265643"/>
    </source>
</evidence>
<evidence type="ECO:0000313" key="5">
    <source>
        <dbReference type="EMBL" id="GCA66720.1"/>
    </source>
</evidence>
<dbReference type="SUPFAM" id="SSF55347">
    <property type="entry name" value="Glyceraldehyde-3-phosphate dehydrogenase-like, C-terminal domain"/>
    <property type="match status" value="1"/>
</dbReference>
<organism evidence="5 6">
    <name type="scientific">Mediterraneibacter butyricigenes</name>
    <dbReference type="NCBI Taxonomy" id="2316025"/>
    <lineage>
        <taxon>Bacteria</taxon>
        <taxon>Bacillati</taxon>
        <taxon>Bacillota</taxon>
        <taxon>Clostridia</taxon>
        <taxon>Lachnospirales</taxon>
        <taxon>Lachnospiraceae</taxon>
        <taxon>Mediterraneibacter</taxon>
    </lineage>
</organism>
<sequence>MIRFATIGTSWITDHFLDAALKCPEFKLEAVYSRNLEKAKTFGGKYGVGKYYDSLGKLAEDPEIDAVYIASPNFLHCAHAIQMMEAGKQVLCEKPLGANTKEVAKMFQTAEEHHVALMEAVRTLHQPAYRWLQEHLAEIGPVRAATLCYDQKSSKLDRLKSGDLTNNFNHEYAGGALTDIGVYCLQAMVGLLGKPEKITGSVVKMPGLEEKVDLGGMILATYPELTAQIRFSKLVDGFIPSEIQGEKGSFLVDAIQEPRQITLVHPDGTREEISVEVAENELIYEVEDFITYVKNRENPLKLQGDQKEKKSDTEAAHEEELVDEDSLQVYEKISKDVMDVMDQVRKENGIIFPADKDPDVLKERLEQQLDFIREVDKVKLITRQTPLANGSRKENDAEHSWHLALMAGLLEEHADASVNVPRVMKMVLAHDLVEIDAGDTYAYDTEGAKTQHQRELKAAERIFGLLPKDQGEELRALWDEFETYETADAKYAHLLDNFQPLLLNDASGGISWIEHTVHKSQIYKRNAKIDQSSKEIWDYMKGIIQKHIDMGHVKDD</sequence>
<dbReference type="EMBL" id="BHGK01000001">
    <property type="protein sequence ID" value="GCA66720.1"/>
    <property type="molecule type" value="Genomic_DNA"/>
</dbReference>
<evidence type="ECO:0000259" key="3">
    <source>
        <dbReference type="Pfam" id="PF13023"/>
    </source>
</evidence>
<evidence type="ECO:0008006" key="7">
    <source>
        <dbReference type="Google" id="ProtNLM"/>
    </source>
</evidence>
<dbReference type="Gene3D" id="3.30.360.10">
    <property type="entry name" value="Dihydrodipicolinate Reductase, domain 2"/>
    <property type="match status" value="1"/>
</dbReference>
<evidence type="ECO:0000256" key="1">
    <source>
        <dbReference type="SAM" id="MobiDB-lite"/>
    </source>
</evidence>
<dbReference type="GO" id="GO:0000166">
    <property type="term" value="F:nucleotide binding"/>
    <property type="evidence" value="ECO:0007669"/>
    <property type="project" value="InterPro"/>
</dbReference>
<keyword evidence="6" id="KW-1185">Reference proteome</keyword>
<dbReference type="InterPro" id="IPR000683">
    <property type="entry name" value="Gfo/Idh/MocA-like_OxRdtase_N"/>
</dbReference>
<dbReference type="Pfam" id="PF22725">
    <property type="entry name" value="GFO_IDH_MocA_C3"/>
    <property type="match status" value="1"/>
</dbReference>
<evidence type="ECO:0000259" key="2">
    <source>
        <dbReference type="Pfam" id="PF01408"/>
    </source>
</evidence>
<feature type="compositionally biased region" description="Basic and acidic residues" evidence="1">
    <location>
        <begin position="302"/>
        <end position="319"/>
    </location>
</feature>
<proteinExistence type="predicted"/>
<dbReference type="InterPro" id="IPR055170">
    <property type="entry name" value="GFO_IDH_MocA-like_dom"/>
</dbReference>
<dbReference type="Gene3D" id="1.10.3210.10">
    <property type="entry name" value="Hypothetical protein af1432"/>
    <property type="match status" value="1"/>
</dbReference>
<dbReference type="SUPFAM" id="SSF51735">
    <property type="entry name" value="NAD(P)-binding Rossmann-fold domains"/>
    <property type="match status" value="1"/>
</dbReference>